<feature type="compositionally biased region" description="Low complexity" evidence="4">
    <location>
        <begin position="287"/>
        <end position="299"/>
    </location>
</feature>
<feature type="region of interest" description="Disordered" evidence="4">
    <location>
        <begin position="1"/>
        <end position="24"/>
    </location>
</feature>
<proteinExistence type="predicted"/>
<sequence>MTSAAHSGRWDISPGQDRDQDKENSVPVLSLVQFSKAPFVSFGAVTLGSSRSAVLRLQNPSEDTEARVTVDRVPAKKGFSVGQDRFTLEAGGVFSLQITWTPTEEGGLRELILFSANGVVKHQAVLLGRAEAPRRKKKTLWDSIKNKPGTGKVSGPRARRAVALGSKMAANKTFQVSQKAQSKRQSRSPLATLNRGSHRSSSAAGRVLVNAKENQDFLTVPENKDLSKVLNKTLSPIGTPDRLKKLMPRIDPVDTALTRSSLGPSLRSPTLSITDALALIDSDLSPIRSSPQSSDFSDSLDSKSGRFGAASEPQTPLAGEPQIPLAGEPQIPLAGEPQTPMSIEPRLTFCVSEPQTLLAIEPRLTFCVSKNSAAHNVKMFTSTTVTKARAPVAATATSGRKIKRSRRRLLEQTLELSDCSSHSDSRAGTPCLPVIDADAGCTPGGGSSSVRPGPELSERVHYETISDSTNASLAANSFLFSSGLEGLCVASENREERTHVSFASCPAAEVSLRAAAMAPSQPPPLQPPLFLASSPESFPVHLPAQGCKRKSQEFLSADAEAAGAEQGAQVKRSRAAPQKKTAAPQQRRAAASVSAGTTLRSAPQTALSSRPAARRAPSLKSAAHKSRVVAVAQSKLTFFKPTQTAMPRHPMSSRLRSCFFTSAWMEKSGARLSPGDQRLLTAGGLKVQPPPQRYLPRVKVSAAAVVLVVEQGF</sequence>
<protein>
    <recommendedName>
        <fullName evidence="5">Abnormal spindle-like microcephaly-associated protein ASH domain-containing protein</fullName>
    </recommendedName>
</protein>
<dbReference type="PANTHER" id="PTHR22590">
    <property type="entry name" value="MYOSIN MOTOR DOMAIN-CONTAINING PROTEIN"/>
    <property type="match status" value="1"/>
</dbReference>
<dbReference type="InterPro" id="IPR052318">
    <property type="entry name" value="CellDiv_DevSignal_Domain"/>
</dbReference>
<dbReference type="InterPro" id="IPR013783">
    <property type="entry name" value="Ig-like_fold"/>
</dbReference>
<feature type="region of interest" description="Disordered" evidence="4">
    <location>
        <begin position="287"/>
        <end position="338"/>
    </location>
</feature>
<feature type="region of interest" description="Disordered" evidence="4">
    <location>
        <begin position="558"/>
        <end position="624"/>
    </location>
</feature>
<feature type="compositionally biased region" description="Polar residues" evidence="4">
    <location>
        <begin position="594"/>
        <end position="605"/>
    </location>
</feature>
<feature type="compositionally biased region" description="Low complexity" evidence="4">
    <location>
        <begin position="559"/>
        <end position="586"/>
    </location>
</feature>
<evidence type="ECO:0000259" key="5">
    <source>
        <dbReference type="Pfam" id="PF15780"/>
    </source>
</evidence>
<evidence type="ECO:0000256" key="2">
    <source>
        <dbReference type="ARBA" id="ARBA00022490"/>
    </source>
</evidence>
<feature type="domain" description="Abnormal spindle-like microcephaly-associated protein ASH" evidence="5">
    <location>
        <begin position="27"/>
        <end position="124"/>
    </location>
</feature>
<keyword evidence="7" id="KW-1185">Reference proteome</keyword>
<dbReference type="Proteomes" id="UP001497482">
    <property type="component" value="Chromosome 2"/>
</dbReference>
<evidence type="ECO:0000256" key="4">
    <source>
        <dbReference type="SAM" id="MobiDB-lite"/>
    </source>
</evidence>
<evidence type="ECO:0000256" key="1">
    <source>
        <dbReference type="ARBA" id="ARBA00004496"/>
    </source>
</evidence>
<evidence type="ECO:0000256" key="3">
    <source>
        <dbReference type="ARBA" id="ARBA00022737"/>
    </source>
</evidence>
<dbReference type="Gene3D" id="2.60.40.10">
    <property type="entry name" value="Immunoglobulins"/>
    <property type="match status" value="1"/>
</dbReference>
<dbReference type="InterPro" id="IPR031549">
    <property type="entry name" value="ASH"/>
</dbReference>
<dbReference type="EMBL" id="OZ035824">
    <property type="protein sequence ID" value="CAL1591499.1"/>
    <property type="molecule type" value="Genomic_DNA"/>
</dbReference>
<dbReference type="GO" id="GO:0005737">
    <property type="term" value="C:cytoplasm"/>
    <property type="evidence" value="ECO:0007669"/>
    <property type="project" value="UniProtKB-SubCell"/>
</dbReference>
<organism evidence="6 7">
    <name type="scientific">Knipowitschia caucasica</name>
    <name type="common">Caucasian dwarf goby</name>
    <name type="synonym">Pomatoschistus caucasicus</name>
    <dbReference type="NCBI Taxonomy" id="637954"/>
    <lineage>
        <taxon>Eukaryota</taxon>
        <taxon>Metazoa</taxon>
        <taxon>Chordata</taxon>
        <taxon>Craniata</taxon>
        <taxon>Vertebrata</taxon>
        <taxon>Euteleostomi</taxon>
        <taxon>Actinopterygii</taxon>
        <taxon>Neopterygii</taxon>
        <taxon>Teleostei</taxon>
        <taxon>Neoteleostei</taxon>
        <taxon>Acanthomorphata</taxon>
        <taxon>Gobiaria</taxon>
        <taxon>Gobiiformes</taxon>
        <taxon>Gobioidei</taxon>
        <taxon>Gobiidae</taxon>
        <taxon>Gobiinae</taxon>
        <taxon>Knipowitschia</taxon>
    </lineage>
</organism>
<evidence type="ECO:0000313" key="7">
    <source>
        <dbReference type="Proteomes" id="UP001497482"/>
    </source>
</evidence>
<evidence type="ECO:0000313" key="6">
    <source>
        <dbReference type="EMBL" id="CAL1591499.1"/>
    </source>
</evidence>
<feature type="region of interest" description="Disordered" evidence="4">
    <location>
        <begin position="173"/>
        <end position="206"/>
    </location>
</feature>
<accession>A0AAV2KTI7</accession>
<gene>
    <name evidence="6" type="ORF">KC01_LOCUS20865</name>
</gene>
<comment type="subcellular location">
    <subcellularLocation>
        <location evidence="1">Cytoplasm</location>
    </subcellularLocation>
</comment>
<dbReference type="Pfam" id="PF15780">
    <property type="entry name" value="ASH"/>
    <property type="match status" value="1"/>
</dbReference>
<reference evidence="6 7" key="1">
    <citation type="submission" date="2024-04" db="EMBL/GenBank/DDBJ databases">
        <authorList>
            <person name="Waldvogel A.-M."/>
            <person name="Schoenle A."/>
        </authorList>
    </citation>
    <scope>NUCLEOTIDE SEQUENCE [LARGE SCALE GENOMIC DNA]</scope>
</reference>
<dbReference type="PANTHER" id="PTHR22590:SF4">
    <property type="entry name" value="ABNORMAL SPINDLE-LIKE MICROCEPHALY-ASSOCIATED PROTEIN"/>
    <property type="match status" value="1"/>
</dbReference>
<keyword evidence="2" id="KW-0963">Cytoplasm</keyword>
<feature type="compositionally biased region" description="Low complexity" evidence="4">
    <location>
        <begin position="606"/>
        <end position="621"/>
    </location>
</feature>
<keyword evidence="3" id="KW-0677">Repeat</keyword>
<dbReference type="AlphaFoldDB" id="A0AAV2KTI7"/>
<dbReference type="FunFam" id="2.60.40.10:FF:001429">
    <property type="entry name" value="Abnormal spindle-like microcephaly-associated protein homolog"/>
    <property type="match status" value="1"/>
</dbReference>
<name>A0AAV2KTI7_KNICA</name>